<gene>
    <name evidence="1" type="primary">BnaC09g30880D</name>
    <name evidence="1" type="ORF">GSBRNA2T00002928001</name>
</gene>
<name>A0A078G141_BRANA</name>
<dbReference type="Proteomes" id="UP000028999">
    <property type="component" value="Unassembled WGS sequence"/>
</dbReference>
<proteinExistence type="predicted"/>
<protein>
    <submittedName>
        <fullName evidence="1">BnaC09g30880D protein</fullName>
    </submittedName>
</protein>
<reference evidence="1 2" key="1">
    <citation type="journal article" date="2014" name="Science">
        <title>Plant genetics. Early allopolyploid evolution in the post-Neolithic Brassica napus oilseed genome.</title>
        <authorList>
            <person name="Chalhoub B."/>
            <person name="Denoeud F."/>
            <person name="Liu S."/>
            <person name="Parkin I.A."/>
            <person name="Tang H."/>
            <person name="Wang X."/>
            <person name="Chiquet J."/>
            <person name="Belcram H."/>
            <person name="Tong C."/>
            <person name="Samans B."/>
            <person name="Correa M."/>
            <person name="Da Silva C."/>
            <person name="Just J."/>
            <person name="Falentin C."/>
            <person name="Koh C.S."/>
            <person name="Le Clainche I."/>
            <person name="Bernard M."/>
            <person name="Bento P."/>
            <person name="Noel B."/>
            <person name="Labadie K."/>
            <person name="Alberti A."/>
            <person name="Charles M."/>
            <person name="Arnaud D."/>
            <person name="Guo H."/>
            <person name="Daviaud C."/>
            <person name="Alamery S."/>
            <person name="Jabbari K."/>
            <person name="Zhao M."/>
            <person name="Edger P.P."/>
            <person name="Chelaifa H."/>
            <person name="Tack D."/>
            <person name="Lassalle G."/>
            <person name="Mestiri I."/>
            <person name="Schnel N."/>
            <person name="Le Paslier M.C."/>
            <person name="Fan G."/>
            <person name="Renault V."/>
            <person name="Bayer P.E."/>
            <person name="Golicz A.A."/>
            <person name="Manoli S."/>
            <person name="Lee T.H."/>
            <person name="Thi V.H."/>
            <person name="Chalabi S."/>
            <person name="Hu Q."/>
            <person name="Fan C."/>
            <person name="Tollenaere R."/>
            <person name="Lu Y."/>
            <person name="Battail C."/>
            <person name="Shen J."/>
            <person name="Sidebottom C.H."/>
            <person name="Wang X."/>
            <person name="Canaguier A."/>
            <person name="Chauveau A."/>
            <person name="Berard A."/>
            <person name="Deniot G."/>
            <person name="Guan M."/>
            <person name="Liu Z."/>
            <person name="Sun F."/>
            <person name="Lim Y.P."/>
            <person name="Lyons E."/>
            <person name="Town C.D."/>
            <person name="Bancroft I."/>
            <person name="Wang X."/>
            <person name="Meng J."/>
            <person name="Ma J."/>
            <person name="Pires J.C."/>
            <person name="King G.J."/>
            <person name="Brunel D."/>
            <person name="Delourme R."/>
            <person name="Renard M."/>
            <person name="Aury J.M."/>
            <person name="Adams K.L."/>
            <person name="Batley J."/>
            <person name="Snowdon R.J."/>
            <person name="Tost J."/>
            <person name="Edwards D."/>
            <person name="Zhou Y."/>
            <person name="Hua W."/>
            <person name="Sharpe A.G."/>
            <person name="Paterson A.H."/>
            <person name="Guan C."/>
            <person name="Wincker P."/>
        </authorList>
    </citation>
    <scope>NUCLEOTIDE SEQUENCE [LARGE SCALE GENOMIC DNA]</scope>
    <source>
        <strain evidence="2">cv. Darmor-bzh</strain>
    </source>
</reference>
<dbReference type="PaxDb" id="3708-A0A078G141"/>
<keyword evidence="2" id="KW-1185">Reference proteome</keyword>
<accession>A0A078G141</accession>
<sequence length="20" mass="2218">MISPEKLRLMTKCCSGYGEA</sequence>
<evidence type="ECO:0000313" key="2">
    <source>
        <dbReference type="Proteomes" id="UP000028999"/>
    </source>
</evidence>
<evidence type="ECO:0000313" key="1">
    <source>
        <dbReference type="EMBL" id="CDY18338.1"/>
    </source>
</evidence>
<organism evidence="1 2">
    <name type="scientific">Brassica napus</name>
    <name type="common">Rape</name>
    <dbReference type="NCBI Taxonomy" id="3708"/>
    <lineage>
        <taxon>Eukaryota</taxon>
        <taxon>Viridiplantae</taxon>
        <taxon>Streptophyta</taxon>
        <taxon>Embryophyta</taxon>
        <taxon>Tracheophyta</taxon>
        <taxon>Spermatophyta</taxon>
        <taxon>Magnoliopsida</taxon>
        <taxon>eudicotyledons</taxon>
        <taxon>Gunneridae</taxon>
        <taxon>Pentapetalae</taxon>
        <taxon>rosids</taxon>
        <taxon>malvids</taxon>
        <taxon>Brassicales</taxon>
        <taxon>Brassicaceae</taxon>
        <taxon>Brassiceae</taxon>
        <taxon>Brassica</taxon>
    </lineage>
</organism>
<dbReference type="AlphaFoldDB" id="A0A078G141"/>
<dbReference type="EMBL" id="LK032084">
    <property type="protein sequence ID" value="CDY18338.1"/>
    <property type="molecule type" value="Genomic_DNA"/>
</dbReference>
<dbReference type="Gramene" id="CDY18338">
    <property type="protein sequence ID" value="CDY18338"/>
    <property type="gene ID" value="GSBRNA2T00002928001"/>
</dbReference>